<dbReference type="InterPro" id="IPR040044">
    <property type="entry name" value="SRR1L"/>
</dbReference>
<keyword evidence="4" id="KW-1185">Reference proteome</keyword>
<sequence length="258" mass="29644">MGAKLDVESPEARVEKLKRTREMLGKRRDAFAKTKTYADALEVIRNKLANIDIVSVRCLALGSPSNEFNALYQLAFLVLILDELKIRQVSVYDPAFNDIDVLLFEELGFKIEDKITQKVSKEEDILYYMPHAPVELLEEIITSEKIVVMITNDLRRYIGRWTSQDLYEKHPNVARIGYLTSQIRSEQPSTDDGFEMVASKKKVRKNRRNKLKVVDTNVDYHLDECYFDSCDIAEILGGSDISGEWKDSFSCLAVHVIR</sequence>
<dbReference type="EMBL" id="HG793125">
    <property type="protein sequence ID" value="CDK24223.1"/>
    <property type="molecule type" value="Genomic_DNA"/>
</dbReference>
<gene>
    <name evidence="3" type="ORF">KUCA_T00000183001</name>
</gene>
<evidence type="ECO:0000313" key="4">
    <source>
        <dbReference type="Proteomes" id="UP000019384"/>
    </source>
</evidence>
<dbReference type="RefSeq" id="XP_022456240.1">
    <property type="nucleotide sequence ID" value="XM_022604698.1"/>
</dbReference>
<dbReference type="HOGENOM" id="CLU_084828_0_0_1"/>
<reference evidence="3" key="2">
    <citation type="submission" date="2014-02" db="EMBL/GenBank/DDBJ databases">
        <title>Complete DNA sequence of /Kuraishia capsulata/ illustrates novel genomic features among budding yeasts (/Saccharomycotina/).</title>
        <authorList>
            <person name="Morales L."/>
            <person name="Noel B."/>
            <person name="Porcel B."/>
            <person name="Marcet-Houben M."/>
            <person name="Hullo M-F."/>
            <person name="Sacerdot C."/>
            <person name="Tekaia F."/>
            <person name="Leh-Louis V."/>
            <person name="Despons L."/>
            <person name="Khanna V."/>
            <person name="Aury J-M."/>
            <person name="Barbe V."/>
            <person name="Couloux A."/>
            <person name="Labadie K."/>
            <person name="Pelletier E."/>
            <person name="Souciet J-L."/>
            <person name="Boekhout T."/>
            <person name="Gabaldon T."/>
            <person name="Wincker P."/>
            <person name="Dujon B."/>
        </authorList>
    </citation>
    <scope>NUCLEOTIDE SEQUENCE</scope>
    <source>
        <strain evidence="3">CBS 1993</strain>
    </source>
</reference>
<proteinExistence type="inferred from homology"/>
<dbReference type="OrthoDB" id="551431at2759"/>
<organism evidence="3 4">
    <name type="scientific">Kuraishia capsulata CBS 1993</name>
    <dbReference type="NCBI Taxonomy" id="1382522"/>
    <lineage>
        <taxon>Eukaryota</taxon>
        <taxon>Fungi</taxon>
        <taxon>Dikarya</taxon>
        <taxon>Ascomycota</taxon>
        <taxon>Saccharomycotina</taxon>
        <taxon>Pichiomycetes</taxon>
        <taxon>Pichiales</taxon>
        <taxon>Pichiaceae</taxon>
        <taxon>Kuraishia</taxon>
    </lineage>
</organism>
<comment type="similarity">
    <text evidence="1">Belongs to the SRR1 family.</text>
</comment>
<evidence type="ECO:0000256" key="1">
    <source>
        <dbReference type="ARBA" id="ARBA00009856"/>
    </source>
</evidence>
<dbReference type="Pfam" id="PF07985">
    <property type="entry name" value="SRR1"/>
    <property type="match status" value="1"/>
</dbReference>
<accession>W6MFR4</accession>
<dbReference type="InterPro" id="IPR012942">
    <property type="entry name" value="SRR1-like"/>
</dbReference>
<dbReference type="PANTHER" id="PTHR28626:SF3">
    <property type="entry name" value="SRR1-LIKE PROTEIN"/>
    <property type="match status" value="1"/>
</dbReference>
<dbReference type="GO" id="GO:0005634">
    <property type="term" value="C:nucleus"/>
    <property type="evidence" value="ECO:0007669"/>
    <property type="project" value="TreeGrafter"/>
</dbReference>
<feature type="domain" description="SRR1-like" evidence="2">
    <location>
        <begin position="46"/>
        <end position="255"/>
    </location>
</feature>
<name>W6MFR4_9ASCO</name>
<dbReference type="GO" id="GO:0005737">
    <property type="term" value="C:cytoplasm"/>
    <property type="evidence" value="ECO:0007669"/>
    <property type="project" value="TreeGrafter"/>
</dbReference>
<evidence type="ECO:0000313" key="3">
    <source>
        <dbReference type="EMBL" id="CDK24223.1"/>
    </source>
</evidence>
<dbReference type="PANTHER" id="PTHR28626">
    <property type="entry name" value="SRR1-LIKE PROTEIN"/>
    <property type="match status" value="1"/>
</dbReference>
<dbReference type="GeneID" id="34517628"/>
<protein>
    <recommendedName>
        <fullName evidence="2">SRR1-like domain-containing protein</fullName>
    </recommendedName>
</protein>
<evidence type="ECO:0000259" key="2">
    <source>
        <dbReference type="Pfam" id="PF07985"/>
    </source>
</evidence>
<dbReference type="Proteomes" id="UP000019384">
    <property type="component" value="Unassembled WGS sequence"/>
</dbReference>
<dbReference type="AlphaFoldDB" id="W6MFR4"/>
<reference evidence="3" key="1">
    <citation type="submission" date="2013-12" db="EMBL/GenBank/DDBJ databases">
        <authorList>
            <person name="Genoscope - CEA"/>
        </authorList>
    </citation>
    <scope>NUCLEOTIDE SEQUENCE</scope>
    <source>
        <strain evidence="3">CBS 1993</strain>
    </source>
</reference>